<comment type="caution">
    <text evidence="2">The sequence shown here is derived from an EMBL/GenBank/DDBJ whole genome shotgun (WGS) entry which is preliminary data.</text>
</comment>
<dbReference type="EMBL" id="SHLC01000001">
    <property type="protein sequence ID" value="RZU64753.1"/>
    <property type="molecule type" value="Genomic_DNA"/>
</dbReference>
<gene>
    <name evidence="2" type="ORF">EV379_1060</name>
</gene>
<feature type="domain" description="N-acetyltransferase" evidence="1">
    <location>
        <begin position="29"/>
        <end position="201"/>
    </location>
</feature>
<proteinExistence type="predicted"/>
<dbReference type="AlphaFoldDB" id="A0A4Q8ALC5"/>
<dbReference type="InterPro" id="IPR000182">
    <property type="entry name" value="GNAT_dom"/>
</dbReference>
<sequence>MTDDGAALLDAIEIREVPIPRRLGTAEAIPFEKAMEFSGVIEESIWGHRDTWLGPESSLSEYRPSAFTWRLPLAAWRGEDVVGRGIVRYELNDDARTAFVYVSTHPAMRGRGLGSRLLAETERIAVAAGRTSLNSYSDHPLGSLSGVDETVPRLAASVGAAVIPETDPSARFAMKHGYTLAQIERVSVFDLSNGEHGLPAVQGELARAVQHAGDRYELLTWGSETPEEYIDSYAEANSHMATDAPAADLEIDRETWSADRVREHESEADEAGMELLRVAVRDRTDASIAAYSELELPAEHPNLAYQGDTIVLSTHRGHGLGMLMKAANLVSLAEVAPSRRRVYTWNADENEHMLRINHQLGFELVGYSAAWQKTLA</sequence>
<dbReference type="SUPFAM" id="SSF55729">
    <property type="entry name" value="Acyl-CoA N-acyltransferases (Nat)"/>
    <property type="match status" value="2"/>
</dbReference>
<dbReference type="CDD" id="cd04301">
    <property type="entry name" value="NAT_SF"/>
    <property type="match status" value="1"/>
</dbReference>
<keyword evidence="3" id="KW-1185">Reference proteome</keyword>
<dbReference type="RefSeq" id="WP_130505201.1">
    <property type="nucleotide sequence ID" value="NZ_SHLC01000001.1"/>
</dbReference>
<dbReference type="PROSITE" id="PS51186">
    <property type="entry name" value="GNAT"/>
    <property type="match status" value="1"/>
</dbReference>
<dbReference type="OrthoDB" id="4119890at2"/>
<dbReference type="Proteomes" id="UP000291483">
    <property type="component" value="Unassembled WGS sequence"/>
</dbReference>
<dbReference type="GO" id="GO:0016747">
    <property type="term" value="F:acyltransferase activity, transferring groups other than amino-acyl groups"/>
    <property type="evidence" value="ECO:0007669"/>
    <property type="project" value="InterPro"/>
</dbReference>
<reference evidence="2 3" key="1">
    <citation type="submission" date="2019-02" db="EMBL/GenBank/DDBJ databases">
        <title>Sequencing the genomes of 1000 actinobacteria strains.</title>
        <authorList>
            <person name="Klenk H.-P."/>
        </authorList>
    </citation>
    <scope>NUCLEOTIDE SEQUENCE [LARGE SCALE GENOMIC DNA]</scope>
    <source>
        <strain evidence="2 3">DSM 18319</strain>
    </source>
</reference>
<name>A0A4Q8ALC5_9MICO</name>
<protein>
    <recommendedName>
        <fullName evidence="1">N-acetyltransferase domain-containing protein</fullName>
    </recommendedName>
</protein>
<accession>A0A4Q8ALC5</accession>
<dbReference type="InterPro" id="IPR016181">
    <property type="entry name" value="Acyl_CoA_acyltransferase"/>
</dbReference>
<dbReference type="Gene3D" id="3.40.630.30">
    <property type="match status" value="1"/>
</dbReference>
<evidence type="ECO:0000259" key="1">
    <source>
        <dbReference type="PROSITE" id="PS51186"/>
    </source>
</evidence>
<evidence type="ECO:0000313" key="3">
    <source>
        <dbReference type="Proteomes" id="UP000291483"/>
    </source>
</evidence>
<evidence type="ECO:0000313" key="2">
    <source>
        <dbReference type="EMBL" id="RZU64753.1"/>
    </source>
</evidence>
<organism evidence="2 3">
    <name type="scientific">Microterricola gilva</name>
    <dbReference type="NCBI Taxonomy" id="393267"/>
    <lineage>
        <taxon>Bacteria</taxon>
        <taxon>Bacillati</taxon>
        <taxon>Actinomycetota</taxon>
        <taxon>Actinomycetes</taxon>
        <taxon>Micrococcales</taxon>
        <taxon>Microbacteriaceae</taxon>
        <taxon>Microterricola</taxon>
    </lineage>
</organism>
<dbReference type="Pfam" id="PF00583">
    <property type="entry name" value="Acetyltransf_1"/>
    <property type="match status" value="1"/>
</dbReference>